<proteinExistence type="predicted"/>
<reference evidence="1 2" key="1">
    <citation type="journal article" date="2015" name="Nature">
        <title>rRNA introns, odd ribosomes, and small enigmatic genomes across a large radiation of phyla.</title>
        <authorList>
            <person name="Brown C.T."/>
            <person name="Hug L.A."/>
            <person name="Thomas B.C."/>
            <person name="Sharon I."/>
            <person name="Castelle C.J."/>
            <person name="Singh A."/>
            <person name="Wilkins M.J."/>
            <person name="Williams K.H."/>
            <person name="Banfield J.F."/>
        </authorList>
    </citation>
    <scope>NUCLEOTIDE SEQUENCE [LARGE SCALE GENOMIC DNA]</scope>
</reference>
<dbReference type="EMBL" id="LCFP01000010">
    <property type="protein sequence ID" value="KKS96478.1"/>
    <property type="molecule type" value="Genomic_DNA"/>
</dbReference>
<protein>
    <submittedName>
        <fullName evidence="1">Uncharacterized protein</fullName>
    </submittedName>
</protein>
<evidence type="ECO:0000313" key="1">
    <source>
        <dbReference type="EMBL" id="KKS96478.1"/>
    </source>
</evidence>
<dbReference type="Proteomes" id="UP000034894">
    <property type="component" value="Unassembled WGS sequence"/>
</dbReference>
<comment type="caution">
    <text evidence="1">The sequence shown here is derived from an EMBL/GenBank/DDBJ whole genome shotgun (WGS) entry which is preliminary data.</text>
</comment>
<dbReference type="AlphaFoldDB" id="A0A0G1GC28"/>
<gene>
    <name evidence="1" type="ORF">UV73_C0010G0063</name>
</gene>
<accession>A0A0G1GC28</accession>
<sequence>MLQQTILGTEMRQVKYHGKVKFLLFKCNNCRKSFSRMESYCRKQVKIHKNACCFCSPECRTNYFKNAKFPQAADKRLSETPKKPQAGDAKSSFFGWLGKILKD</sequence>
<name>A0A0G1GC28_9BACT</name>
<evidence type="ECO:0000313" key="2">
    <source>
        <dbReference type="Proteomes" id="UP000034894"/>
    </source>
</evidence>
<organism evidence="1 2">
    <name type="scientific">Candidatus Gottesmanbacteria bacterium GW2011_GWA2_43_14</name>
    <dbReference type="NCBI Taxonomy" id="1618443"/>
    <lineage>
        <taxon>Bacteria</taxon>
        <taxon>Candidatus Gottesmaniibacteriota</taxon>
    </lineage>
</organism>